<keyword evidence="5" id="KW-0808">Transferase</keyword>
<evidence type="ECO:0000256" key="3">
    <source>
        <dbReference type="SAM" id="MobiDB-lite"/>
    </source>
</evidence>
<dbReference type="SUPFAM" id="SSF56112">
    <property type="entry name" value="Protein kinase-like (PK-like)"/>
    <property type="match status" value="1"/>
</dbReference>
<evidence type="ECO:0000313" key="6">
    <source>
        <dbReference type="Proteomes" id="UP000320762"/>
    </source>
</evidence>
<keyword evidence="1" id="KW-0547">Nucleotide-binding</keyword>
<evidence type="ECO:0000256" key="2">
    <source>
        <dbReference type="ARBA" id="ARBA00022840"/>
    </source>
</evidence>
<gene>
    <name evidence="5" type="ORF">BD626DRAFT_533587</name>
</gene>
<dbReference type="SMART" id="SM00220">
    <property type="entry name" value="S_TKc"/>
    <property type="match status" value="1"/>
</dbReference>
<dbReference type="GO" id="GO:0035556">
    <property type="term" value="P:intracellular signal transduction"/>
    <property type="evidence" value="ECO:0007669"/>
    <property type="project" value="TreeGrafter"/>
</dbReference>
<comment type="caution">
    <text evidence="5">The sequence shown here is derived from an EMBL/GenBank/DDBJ whole genome shotgun (WGS) entry which is preliminary data.</text>
</comment>
<sequence>MSLEKQRESFEPSLSTYRHPTQRTKSEEAISRDRLQDYFQERPKNRGVLTDAERFWVELQPWLRQRGYALRPRYQPGWRPSWRGTKKRASDCEDGEPIGYPFMLDATRISDGRVVMLKCISKTLHPHEAAISALLSSPPLRLDPANHCVPVYDVLHPPGHEGFVIIVMAFCRQFDNPRFDTVGEAAEFFRQVFEGLQFMHRNGVAHRDCIDLNIMMDASPLYDQPYHPRRTDWRRDFKGKAKAHTRTERPVVYYLIDFGLSRRYDLPYERPLEEPILGGDKSVPEFQNSAAPCDPFPTDVYYLGNMIRRTFLEGCEYNSRKRGVEFMAPLAADMVHADPAKRPTMDKVVERYNAILTGLSTGKLRSRLKKSGDSAPHAVYLSLVHCRRRLGFMLRGVPALPKPTAMEVY</sequence>
<evidence type="ECO:0000256" key="1">
    <source>
        <dbReference type="ARBA" id="ARBA00022741"/>
    </source>
</evidence>
<protein>
    <submittedName>
        <fullName evidence="5">Kinase-like domain-containing protein</fullName>
    </submittedName>
</protein>
<feature type="domain" description="Protein kinase" evidence="4">
    <location>
        <begin position="92"/>
        <end position="409"/>
    </location>
</feature>
<dbReference type="OrthoDB" id="5987198at2759"/>
<dbReference type="PROSITE" id="PS50011">
    <property type="entry name" value="PROTEIN_KINASE_DOM"/>
    <property type="match status" value="1"/>
</dbReference>
<evidence type="ECO:0000313" key="5">
    <source>
        <dbReference type="EMBL" id="TRM70247.1"/>
    </source>
</evidence>
<organism evidence="5 6">
    <name type="scientific">Schizophyllum amplum</name>
    <dbReference type="NCBI Taxonomy" id="97359"/>
    <lineage>
        <taxon>Eukaryota</taxon>
        <taxon>Fungi</taxon>
        <taxon>Dikarya</taxon>
        <taxon>Basidiomycota</taxon>
        <taxon>Agaricomycotina</taxon>
        <taxon>Agaricomycetes</taxon>
        <taxon>Agaricomycetidae</taxon>
        <taxon>Agaricales</taxon>
        <taxon>Schizophyllaceae</taxon>
        <taxon>Schizophyllum</taxon>
    </lineage>
</organism>
<dbReference type="GO" id="GO:0005737">
    <property type="term" value="C:cytoplasm"/>
    <property type="evidence" value="ECO:0007669"/>
    <property type="project" value="TreeGrafter"/>
</dbReference>
<feature type="region of interest" description="Disordered" evidence="3">
    <location>
        <begin position="1"/>
        <end position="32"/>
    </location>
</feature>
<dbReference type="PANTHER" id="PTHR24346">
    <property type="entry name" value="MAP/MICROTUBULE AFFINITY-REGULATING KINASE"/>
    <property type="match status" value="1"/>
</dbReference>
<evidence type="ECO:0000259" key="4">
    <source>
        <dbReference type="PROSITE" id="PS50011"/>
    </source>
</evidence>
<name>A0A550CZP0_9AGAR</name>
<dbReference type="Proteomes" id="UP000320762">
    <property type="component" value="Unassembled WGS sequence"/>
</dbReference>
<dbReference type="InterPro" id="IPR011009">
    <property type="entry name" value="Kinase-like_dom_sf"/>
</dbReference>
<dbReference type="AlphaFoldDB" id="A0A550CZP0"/>
<feature type="compositionally biased region" description="Basic and acidic residues" evidence="3">
    <location>
        <begin position="1"/>
        <end position="10"/>
    </location>
</feature>
<dbReference type="GO" id="GO:0004674">
    <property type="term" value="F:protein serine/threonine kinase activity"/>
    <property type="evidence" value="ECO:0007669"/>
    <property type="project" value="TreeGrafter"/>
</dbReference>
<dbReference type="PANTHER" id="PTHR24346:SF30">
    <property type="entry name" value="MATERNAL EMBRYONIC LEUCINE ZIPPER KINASE"/>
    <property type="match status" value="1"/>
</dbReference>
<reference evidence="5 6" key="1">
    <citation type="journal article" date="2019" name="New Phytol.">
        <title>Comparative genomics reveals unique wood-decay strategies and fruiting body development in the Schizophyllaceae.</title>
        <authorList>
            <person name="Almasi E."/>
            <person name="Sahu N."/>
            <person name="Krizsan K."/>
            <person name="Balint B."/>
            <person name="Kovacs G.M."/>
            <person name="Kiss B."/>
            <person name="Cseklye J."/>
            <person name="Drula E."/>
            <person name="Henrissat B."/>
            <person name="Nagy I."/>
            <person name="Chovatia M."/>
            <person name="Adam C."/>
            <person name="LaButti K."/>
            <person name="Lipzen A."/>
            <person name="Riley R."/>
            <person name="Grigoriev I.V."/>
            <person name="Nagy L.G."/>
        </authorList>
    </citation>
    <scope>NUCLEOTIDE SEQUENCE [LARGE SCALE GENOMIC DNA]</scope>
    <source>
        <strain evidence="5 6">NL-1724</strain>
    </source>
</reference>
<keyword evidence="2" id="KW-0067">ATP-binding</keyword>
<dbReference type="GO" id="GO:0005524">
    <property type="term" value="F:ATP binding"/>
    <property type="evidence" value="ECO:0007669"/>
    <property type="project" value="UniProtKB-KW"/>
</dbReference>
<keyword evidence="6" id="KW-1185">Reference proteome</keyword>
<proteinExistence type="predicted"/>
<keyword evidence="5" id="KW-0418">Kinase</keyword>
<dbReference type="Gene3D" id="1.10.510.10">
    <property type="entry name" value="Transferase(Phosphotransferase) domain 1"/>
    <property type="match status" value="1"/>
</dbReference>
<accession>A0A550CZP0</accession>
<dbReference type="STRING" id="97359.A0A550CZP0"/>
<dbReference type="InterPro" id="IPR000719">
    <property type="entry name" value="Prot_kinase_dom"/>
</dbReference>
<dbReference type="EMBL" id="VDMD01000001">
    <property type="protein sequence ID" value="TRM70247.1"/>
    <property type="molecule type" value="Genomic_DNA"/>
</dbReference>